<evidence type="ECO:0000313" key="2">
    <source>
        <dbReference type="Proteomes" id="UP000179164"/>
    </source>
</evidence>
<sequence>MQRDNSVLAFFCGNEEVYEHSFFKRFPKTTPRGYGTEVCIYITDQSIETYYNYVIKTIGKKSLVTPLELKPWDSKDFRITDPFGYYLCFREPRNILDK</sequence>
<dbReference type="EMBL" id="MHKE01000005">
    <property type="protein sequence ID" value="OGY84680.1"/>
    <property type="molecule type" value="Genomic_DNA"/>
</dbReference>
<dbReference type="Gene3D" id="3.10.180.10">
    <property type="entry name" value="2,3-Dihydroxybiphenyl 1,2-Dioxygenase, domain 1"/>
    <property type="match status" value="1"/>
</dbReference>
<organism evidence="1 2">
    <name type="scientific">Candidatus Kerfeldbacteria bacterium RIFCSPLOWO2_01_FULL_48_11</name>
    <dbReference type="NCBI Taxonomy" id="1798543"/>
    <lineage>
        <taxon>Bacteria</taxon>
        <taxon>Candidatus Kerfeldiibacteriota</taxon>
    </lineage>
</organism>
<comment type="caution">
    <text evidence="1">The sequence shown here is derived from an EMBL/GenBank/DDBJ whole genome shotgun (WGS) entry which is preliminary data.</text>
</comment>
<protein>
    <recommendedName>
        <fullName evidence="3">VOC domain-containing protein</fullName>
    </recommendedName>
</protein>
<dbReference type="STRING" id="1798543.A2898_01080"/>
<proteinExistence type="predicted"/>
<dbReference type="InterPro" id="IPR029068">
    <property type="entry name" value="Glyas_Bleomycin-R_OHBP_Dase"/>
</dbReference>
<evidence type="ECO:0000313" key="1">
    <source>
        <dbReference type="EMBL" id="OGY84680.1"/>
    </source>
</evidence>
<dbReference type="Proteomes" id="UP000179164">
    <property type="component" value="Unassembled WGS sequence"/>
</dbReference>
<gene>
    <name evidence="1" type="ORF">A2898_01080</name>
</gene>
<reference evidence="1 2" key="1">
    <citation type="journal article" date="2016" name="Nat. Commun.">
        <title>Thousands of microbial genomes shed light on interconnected biogeochemical processes in an aquifer system.</title>
        <authorList>
            <person name="Anantharaman K."/>
            <person name="Brown C.T."/>
            <person name="Hug L.A."/>
            <person name="Sharon I."/>
            <person name="Castelle C.J."/>
            <person name="Probst A.J."/>
            <person name="Thomas B.C."/>
            <person name="Singh A."/>
            <person name="Wilkins M.J."/>
            <person name="Karaoz U."/>
            <person name="Brodie E.L."/>
            <person name="Williams K.H."/>
            <person name="Hubbard S.S."/>
            <person name="Banfield J.F."/>
        </authorList>
    </citation>
    <scope>NUCLEOTIDE SEQUENCE [LARGE SCALE GENOMIC DNA]</scope>
</reference>
<name>A0A1G2B8S4_9BACT</name>
<accession>A0A1G2B8S4</accession>
<dbReference type="AlphaFoldDB" id="A0A1G2B8S4"/>
<evidence type="ECO:0008006" key="3">
    <source>
        <dbReference type="Google" id="ProtNLM"/>
    </source>
</evidence>